<dbReference type="EMBL" id="CAJJDN010000052">
    <property type="protein sequence ID" value="CAD8088276.1"/>
    <property type="molecule type" value="Genomic_DNA"/>
</dbReference>
<evidence type="ECO:0000313" key="1">
    <source>
        <dbReference type="EMBL" id="CAD8088276.1"/>
    </source>
</evidence>
<accession>A0A8S1ND86</accession>
<keyword evidence="2" id="KW-1185">Reference proteome</keyword>
<gene>
    <name evidence="1" type="ORF">PSON_ATCC_30995.1.T0520271</name>
</gene>
<proteinExistence type="predicted"/>
<dbReference type="OrthoDB" id="6703404at2759"/>
<organism evidence="1 2">
    <name type="scientific">Paramecium sonneborni</name>
    <dbReference type="NCBI Taxonomy" id="65129"/>
    <lineage>
        <taxon>Eukaryota</taxon>
        <taxon>Sar</taxon>
        <taxon>Alveolata</taxon>
        <taxon>Ciliophora</taxon>
        <taxon>Intramacronucleata</taxon>
        <taxon>Oligohymenophorea</taxon>
        <taxon>Peniculida</taxon>
        <taxon>Parameciidae</taxon>
        <taxon>Paramecium</taxon>
    </lineage>
</organism>
<sequence>MLQTNDLLCGNRYHYSGLIDAIFQIYKQEKQIQQNTYIDQRDCMLDHQQWHSELDQDQQFNYLFLILLKNMDNNGSKIKLNQICLVVQMQLYGYVLLTCPIEVALTRYFNQQFDKIIIQNLFIEIQLFIKVVSIPLNQSLNQKAFKSGPQSFISLLIVNQLNSLRNQKKQ</sequence>
<reference evidence="1" key="1">
    <citation type="submission" date="2021-01" db="EMBL/GenBank/DDBJ databases">
        <authorList>
            <consortium name="Genoscope - CEA"/>
            <person name="William W."/>
        </authorList>
    </citation>
    <scope>NUCLEOTIDE SEQUENCE</scope>
</reference>
<name>A0A8S1ND86_9CILI</name>
<protein>
    <submittedName>
        <fullName evidence="1">Uncharacterized protein</fullName>
    </submittedName>
</protein>
<dbReference type="Proteomes" id="UP000692954">
    <property type="component" value="Unassembled WGS sequence"/>
</dbReference>
<comment type="caution">
    <text evidence="1">The sequence shown here is derived from an EMBL/GenBank/DDBJ whole genome shotgun (WGS) entry which is preliminary data.</text>
</comment>
<dbReference type="AlphaFoldDB" id="A0A8S1ND86"/>
<evidence type="ECO:0000313" key="2">
    <source>
        <dbReference type="Proteomes" id="UP000692954"/>
    </source>
</evidence>